<organism evidence="1 2">
    <name type="scientific">Coemansia biformis</name>
    <dbReference type="NCBI Taxonomy" id="1286918"/>
    <lineage>
        <taxon>Eukaryota</taxon>
        <taxon>Fungi</taxon>
        <taxon>Fungi incertae sedis</taxon>
        <taxon>Zoopagomycota</taxon>
        <taxon>Kickxellomycotina</taxon>
        <taxon>Kickxellomycetes</taxon>
        <taxon>Kickxellales</taxon>
        <taxon>Kickxellaceae</taxon>
        <taxon>Coemansia</taxon>
    </lineage>
</organism>
<dbReference type="Proteomes" id="UP001143981">
    <property type="component" value="Unassembled WGS sequence"/>
</dbReference>
<proteinExistence type="predicted"/>
<name>A0A9W7XU22_9FUNG</name>
<dbReference type="OrthoDB" id="5590161at2759"/>
<sequence length="186" mass="19293">MYSPNADALAVKARALVGEARRADGGSQQDLDELQHTVGALVEAAFHADDWLGTPENRRTVEALLFLVGEILADPAASPLCECGVRSAALVLQSVPFGVAQICSQEANQASACGMRVIDTCLAKLVDVCDEAERLVAACAKTPTTVADAEAAAAMRLALTCAEGIGASLEKLSPGEDGLLKSQAIW</sequence>
<dbReference type="EMBL" id="JANBOI010003381">
    <property type="protein sequence ID" value="KAJ1718534.1"/>
    <property type="molecule type" value="Genomic_DNA"/>
</dbReference>
<comment type="caution">
    <text evidence="1">The sequence shown here is derived from an EMBL/GenBank/DDBJ whole genome shotgun (WGS) entry which is preliminary data.</text>
</comment>
<gene>
    <name evidence="1" type="ORF">LPJ61_006581</name>
</gene>
<keyword evidence="2" id="KW-1185">Reference proteome</keyword>
<evidence type="ECO:0000313" key="1">
    <source>
        <dbReference type="EMBL" id="KAJ1718534.1"/>
    </source>
</evidence>
<feature type="non-terminal residue" evidence="1">
    <location>
        <position position="186"/>
    </location>
</feature>
<reference evidence="1" key="1">
    <citation type="submission" date="2022-07" db="EMBL/GenBank/DDBJ databases">
        <title>Phylogenomic reconstructions and comparative analyses of Kickxellomycotina fungi.</title>
        <authorList>
            <person name="Reynolds N.K."/>
            <person name="Stajich J.E."/>
            <person name="Barry K."/>
            <person name="Grigoriev I.V."/>
            <person name="Crous P."/>
            <person name="Smith M.E."/>
        </authorList>
    </citation>
    <scope>NUCLEOTIDE SEQUENCE</scope>
    <source>
        <strain evidence="1">BCRC 34381</strain>
    </source>
</reference>
<dbReference type="AlphaFoldDB" id="A0A9W7XU22"/>
<evidence type="ECO:0000313" key="2">
    <source>
        <dbReference type="Proteomes" id="UP001143981"/>
    </source>
</evidence>
<protein>
    <submittedName>
        <fullName evidence="1">Uncharacterized protein</fullName>
    </submittedName>
</protein>
<accession>A0A9W7XU22</accession>